<comment type="caution">
    <text evidence="1">The sequence shown here is derived from an EMBL/GenBank/DDBJ whole genome shotgun (WGS) entry which is preliminary data.</text>
</comment>
<proteinExistence type="predicted"/>
<dbReference type="GO" id="GO:0032259">
    <property type="term" value="P:methylation"/>
    <property type="evidence" value="ECO:0007669"/>
    <property type="project" value="UniProtKB-KW"/>
</dbReference>
<evidence type="ECO:0000313" key="2">
    <source>
        <dbReference type="Proteomes" id="UP001596087"/>
    </source>
</evidence>
<dbReference type="CDD" id="cd02440">
    <property type="entry name" value="AdoMet_MTases"/>
    <property type="match status" value="1"/>
</dbReference>
<dbReference type="SUPFAM" id="SSF53335">
    <property type="entry name" value="S-adenosyl-L-methionine-dependent methyltransferases"/>
    <property type="match status" value="1"/>
</dbReference>
<keyword evidence="2" id="KW-1185">Reference proteome</keyword>
<protein>
    <submittedName>
        <fullName evidence="1">Class I SAM-dependent methyltransferase</fullName>
        <ecNumber evidence="1">2.1.1.222</ecNumber>
        <ecNumber evidence="1">2.1.1.64</ecNumber>
    </submittedName>
</protein>
<dbReference type="PANTHER" id="PTHR43861">
    <property type="entry name" value="TRANS-ACONITATE 2-METHYLTRANSFERASE-RELATED"/>
    <property type="match status" value="1"/>
</dbReference>
<dbReference type="EC" id="2.1.1.64" evidence="1"/>
<evidence type="ECO:0000313" key="1">
    <source>
        <dbReference type="EMBL" id="MFC5175696.1"/>
    </source>
</evidence>
<keyword evidence="1" id="KW-0489">Methyltransferase</keyword>
<organism evidence="1 2">
    <name type="scientific">Nocardioides taihuensis</name>
    <dbReference type="NCBI Taxonomy" id="1835606"/>
    <lineage>
        <taxon>Bacteria</taxon>
        <taxon>Bacillati</taxon>
        <taxon>Actinomycetota</taxon>
        <taxon>Actinomycetes</taxon>
        <taxon>Propionibacteriales</taxon>
        <taxon>Nocardioidaceae</taxon>
        <taxon>Nocardioides</taxon>
    </lineage>
</organism>
<dbReference type="GO" id="GO:0061542">
    <property type="term" value="F:3-demethylubiquinol 3-O-methyltransferase activity"/>
    <property type="evidence" value="ECO:0007669"/>
    <property type="project" value="UniProtKB-EC"/>
</dbReference>
<keyword evidence="1" id="KW-0808">Transferase</keyword>
<accession>A0ABW0BEK3</accession>
<dbReference type="InterPro" id="IPR029063">
    <property type="entry name" value="SAM-dependent_MTases_sf"/>
</dbReference>
<dbReference type="Pfam" id="PF13489">
    <property type="entry name" value="Methyltransf_23"/>
    <property type="match status" value="1"/>
</dbReference>
<dbReference type="Gene3D" id="3.40.50.150">
    <property type="entry name" value="Vaccinia Virus protein VP39"/>
    <property type="match status" value="1"/>
</dbReference>
<reference evidence="2" key="1">
    <citation type="journal article" date="2019" name="Int. J. Syst. Evol. Microbiol.">
        <title>The Global Catalogue of Microorganisms (GCM) 10K type strain sequencing project: providing services to taxonomists for standard genome sequencing and annotation.</title>
        <authorList>
            <consortium name="The Broad Institute Genomics Platform"/>
            <consortium name="The Broad Institute Genome Sequencing Center for Infectious Disease"/>
            <person name="Wu L."/>
            <person name="Ma J."/>
        </authorList>
    </citation>
    <scope>NUCLEOTIDE SEQUENCE [LARGE SCALE GENOMIC DNA]</scope>
    <source>
        <strain evidence="2">DFY41</strain>
    </source>
</reference>
<sequence length="244" mass="26603">MTSQEKDQLRSRLYAAYATTHAGRSDTAASVHVFRKDLLPRLPQERDVAVVDIGCGQGDLVAWLLAEGYHRAGGIDVSPEQVAIAHERGRDTVRLGDFREVLEPASLDVVVATDFLEHFDKFEVLQILDHCRETLRPDGRVVFRVPNAVSPFGGNYRHGDATHECSFTARSLRQLLAAAGFDEVEVHPCEPAVHGATSAARWVIWKVAAGLMKLVLAAETGVPRGHLVTQNVVVTARAGGDAPR</sequence>
<gene>
    <name evidence="1" type="ORF">ACFPGP_03365</name>
</gene>
<dbReference type="RefSeq" id="WP_378586876.1">
    <property type="nucleotide sequence ID" value="NZ_JBHSKD010000004.1"/>
</dbReference>
<dbReference type="Proteomes" id="UP001596087">
    <property type="component" value="Unassembled WGS sequence"/>
</dbReference>
<dbReference type="EMBL" id="JBHSKD010000004">
    <property type="protein sequence ID" value="MFC5175696.1"/>
    <property type="molecule type" value="Genomic_DNA"/>
</dbReference>
<dbReference type="GO" id="GO:0102208">
    <property type="term" value="F:2-polyprenyl-6-hydroxyphenol methylase activity"/>
    <property type="evidence" value="ECO:0007669"/>
    <property type="project" value="UniProtKB-EC"/>
</dbReference>
<dbReference type="EC" id="2.1.1.222" evidence="1"/>
<name>A0ABW0BEK3_9ACTN</name>